<gene>
    <name evidence="3" type="primary">LOC121201817</name>
</gene>
<name>A0A9W2XFQ3_BETSP</name>
<sequence>MSARSNVCDACEAMSVHSEQERRRSKPVHPSLSPLPPGPRSYQDPRFCSRIPTPPVLQVQGCGCSIQQRPPSGRAAERLPPQSPGAGEQRPTLLSRVRRTARSRTQERAGGTDVAAKGPRMWPPKDAAREAAAFSTAPHSNERQVDHMQPGAHSIAELHLYLPSMGCESEEPGSDAEEMR</sequence>
<evidence type="ECO:0000313" key="2">
    <source>
        <dbReference type="Proteomes" id="UP000515150"/>
    </source>
</evidence>
<evidence type="ECO:0000256" key="1">
    <source>
        <dbReference type="SAM" id="MobiDB-lite"/>
    </source>
</evidence>
<organism evidence="2 3">
    <name type="scientific">Betta splendens</name>
    <name type="common">Siamese fighting fish</name>
    <dbReference type="NCBI Taxonomy" id="158456"/>
    <lineage>
        <taxon>Eukaryota</taxon>
        <taxon>Metazoa</taxon>
        <taxon>Chordata</taxon>
        <taxon>Craniata</taxon>
        <taxon>Vertebrata</taxon>
        <taxon>Euteleostomi</taxon>
        <taxon>Actinopterygii</taxon>
        <taxon>Neopterygii</taxon>
        <taxon>Teleostei</taxon>
        <taxon>Neoteleostei</taxon>
        <taxon>Acanthomorphata</taxon>
        <taxon>Anabantaria</taxon>
        <taxon>Anabantiformes</taxon>
        <taxon>Anabantoidei</taxon>
        <taxon>Osphronemidae</taxon>
        <taxon>Betta</taxon>
    </lineage>
</organism>
<proteinExistence type="predicted"/>
<reference evidence="3" key="1">
    <citation type="submission" date="2025-08" db="UniProtKB">
        <authorList>
            <consortium name="RefSeq"/>
        </authorList>
    </citation>
    <scope>IDENTIFICATION</scope>
</reference>
<dbReference type="Proteomes" id="UP000515150">
    <property type="component" value="Chromosome 19"/>
</dbReference>
<keyword evidence="2" id="KW-1185">Reference proteome</keyword>
<feature type="region of interest" description="Disordered" evidence="1">
    <location>
        <begin position="64"/>
        <end position="147"/>
    </location>
</feature>
<protein>
    <submittedName>
        <fullName evidence="3">Uncharacterized protein LOC121201817 isoform X2</fullName>
    </submittedName>
</protein>
<feature type="region of interest" description="Disordered" evidence="1">
    <location>
        <begin position="1"/>
        <end position="52"/>
    </location>
</feature>
<dbReference type="RefSeq" id="XP_055360430.1">
    <property type="nucleotide sequence ID" value="XM_055504455.1"/>
</dbReference>
<evidence type="ECO:0000313" key="3">
    <source>
        <dbReference type="RefSeq" id="XP_055360430.1"/>
    </source>
</evidence>
<accession>A0A9W2XFQ3</accession>
<dbReference type="AlphaFoldDB" id="A0A9W2XFQ3"/>
<dbReference type="GeneID" id="121201817"/>